<protein>
    <recommendedName>
        <fullName evidence="3">Nitroreductase family protein</fullName>
    </recommendedName>
</protein>
<dbReference type="RefSeq" id="WP_378251218.1">
    <property type="nucleotide sequence ID" value="NZ_JBHSKF010000026.1"/>
</dbReference>
<sequence>MAAQLAEGTLLVVFTPGDGRSDHLPAGAVPQQTWLAATAMGPAGSVISQPVHVHQTRIALAGLAELPGHPQVLLRLGVPARAIAAPARRPLSALLRTSGRIR</sequence>
<name>A0ABW0EYR0_9PSEU</name>
<comment type="caution">
    <text evidence="1">The sequence shown here is derived from an EMBL/GenBank/DDBJ whole genome shotgun (WGS) entry which is preliminary data.</text>
</comment>
<organism evidence="1 2">
    <name type="scientific">Actinokineospora guangxiensis</name>
    <dbReference type="NCBI Taxonomy" id="1490288"/>
    <lineage>
        <taxon>Bacteria</taxon>
        <taxon>Bacillati</taxon>
        <taxon>Actinomycetota</taxon>
        <taxon>Actinomycetes</taxon>
        <taxon>Pseudonocardiales</taxon>
        <taxon>Pseudonocardiaceae</taxon>
        <taxon>Actinokineospora</taxon>
    </lineage>
</organism>
<gene>
    <name evidence="1" type="ORF">ACFPM7_29990</name>
</gene>
<dbReference type="InterPro" id="IPR000415">
    <property type="entry name" value="Nitroreductase-like"/>
</dbReference>
<dbReference type="EMBL" id="JBHSKF010000026">
    <property type="protein sequence ID" value="MFC5291301.1"/>
    <property type="molecule type" value="Genomic_DNA"/>
</dbReference>
<accession>A0ABW0EYR0</accession>
<reference evidence="2" key="1">
    <citation type="journal article" date="2019" name="Int. J. Syst. Evol. Microbiol.">
        <title>The Global Catalogue of Microorganisms (GCM) 10K type strain sequencing project: providing services to taxonomists for standard genome sequencing and annotation.</title>
        <authorList>
            <consortium name="The Broad Institute Genomics Platform"/>
            <consortium name="The Broad Institute Genome Sequencing Center for Infectious Disease"/>
            <person name="Wu L."/>
            <person name="Ma J."/>
        </authorList>
    </citation>
    <scope>NUCLEOTIDE SEQUENCE [LARGE SCALE GENOMIC DNA]</scope>
    <source>
        <strain evidence="2">CCUG 59778</strain>
    </source>
</reference>
<evidence type="ECO:0000313" key="2">
    <source>
        <dbReference type="Proteomes" id="UP001596157"/>
    </source>
</evidence>
<dbReference type="Proteomes" id="UP001596157">
    <property type="component" value="Unassembled WGS sequence"/>
</dbReference>
<keyword evidence="2" id="KW-1185">Reference proteome</keyword>
<dbReference type="SUPFAM" id="SSF55469">
    <property type="entry name" value="FMN-dependent nitroreductase-like"/>
    <property type="match status" value="1"/>
</dbReference>
<dbReference type="Gene3D" id="3.40.109.10">
    <property type="entry name" value="NADH Oxidase"/>
    <property type="match status" value="1"/>
</dbReference>
<proteinExistence type="predicted"/>
<evidence type="ECO:0008006" key="3">
    <source>
        <dbReference type="Google" id="ProtNLM"/>
    </source>
</evidence>
<evidence type="ECO:0000313" key="1">
    <source>
        <dbReference type="EMBL" id="MFC5291301.1"/>
    </source>
</evidence>